<accession>A0A2Z6SDL0</accession>
<proteinExistence type="predicted"/>
<keyword evidence="3" id="KW-1185">Reference proteome</keyword>
<sequence>MHKYKLKLVSYNEDFKNSDKTSILWWMTIDDTESCLQDLALYILSITSHSTGCERVFLTLGWLYEKKRLYLQISKIESMAKIRSFYISKVNDELKYASSKYPKDKLKIMINESLNNLEKDLEGNKPEGKIVEQYKIPNHIGCLYKMRD</sequence>
<dbReference type="SUPFAM" id="SSF53098">
    <property type="entry name" value="Ribonuclease H-like"/>
    <property type="match status" value="1"/>
</dbReference>
<comment type="caution">
    <text evidence="1">The sequence shown here is derived from an EMBL/GenBank/DDBJ whole genome shotgun (WGS) entry which is preliminary data.</text>
</comment>
<dbReference type="EMBL" id="BEXD01004321">
    <property type="protein sequence ID" value="GBC09695.1"/>
    <property type="molecule type" value="Genomic_DNA"/>
</dbReference>
<reference evidence="2" key="2">
    <citation type="submission" date="2019-10" db="EMBL/GenBank/DDBJ databases">
        <title>Conservation and host-specific expression of non-tandemly repeated heterogenous ribosome RNA gene in arbuscular mycorrhizal fungi.</title>
        <authorList>
            <person name="Maeda T."/>
            <person name="Kobayashi Y."/>
            <person name="Nakagawa T."/>
            <person name="Ezawa T."/>
            <person name="Yamaguchi K."/>
            <person name="Bino T."/>
            <person name="Nishimoto Y."/>
            <person name="Shigenobu S."/>
            <person name="Kawaguchi M."/>
        </authorList>
    </citation>
    <scope>NUCLEOTIDE SEQUENCE</scope>
    <source>
        <strain evidence="2">HR1</strain>
    </source>
</reference>
<evidence type="ECO:0000313" key="2">
    <source>
        <dbReference type="EMBL" id="GES95946.1"/>
    </source>
</evidence>
<dbReference type="InterPro" id="IPR012337">
    <property type="entry name" value="RNaseH-like_sf"/>
</dbReference>
<gene>
    <name evidence="2" type="ORF">RCL2_002260100</name>
    <name evidence="1" type="ORF">RclHR1_09050005</name>
</gene>
<organism evidence="1 3">
    <name type="scientific">Rhizophagus clarus</name>
    <dbReference type="NCBI Taxonomy" id="94130"/>
    <lineage>
        <taxon>Eukaryota</taxon>
        <taxon>Fungi</taxon>
        <taxon>Fungi incertae sedis</taxon>
        <taxon>Mucoromycota</taxon>
        <taxon>Glomeromycotina</taxon>
        <taxon>Glomeromycetes</taxon>
        <taxon>Glomerales</taxon>
        <taxon>Glomeraceae</taxon>
        <taxon>Rhizophagus</taxon>
    </lineage>
</organism>
<evidence type="ECO:0000313" key="3">
    <source>
        <dbReference type="Proteomes" id="UP000247702"/>
    </source>
</evidence>
<dbReference type="AlphaFoldDB" id="A0A2Z6SDL0"/>
<dbReference type="Proteomes" id="UP000247702">
    <property type="component" value="Unassembled WGS sequence"/>
</dbReference>
<name>A0A2Z6SDL0_9GLOM</name>
<evidence type="ECO:0000313" key="1">
    <source>
        <dbReference type="EMBL" id="GBC09695.1"/>
    </source>
</evidence>
<dbReference type="EMBL" id="BLAL01000246">
    <property type="protein sequence ID" value="GES95946.1"/>
    <property type="molecule type" value="Genomic_DNA"/>
</dbReference>
<dbReference type="Proteomes" id="UP000615446">
    <property type="component" value="Unassembled WGS sequence"/>
</dbReference>
<protein>
    <submittedName>
        <fullName evidence="2">Ribonuclease H-like domain-containing protein</fullName>
    </submittedName>
</protein>
<reference evidence="1 3" key="1">
    <citation type="submission" date="2017-11" db="EMBL/GenBank/DDBJ databases">
        <title>The genome of Rhizophagus clarus HR1 reveals common genetic basis of auxotrophy among arbuscular mycorrhizal fungi.</title>
        <authorList>
            <person name="Kobayashi Y."/>
        </authorList>
    </citation>
    <scope>NUCLEOTIDE SEQUENCE [LARGE SCALE GENOMIC DNA]</scope>
    <source>
        <strain evidence="1 3">HR1</strain>
    </source>
</reference>
<dbReference type="OrthoDB" id="2436897at2759"/>